<gene>
    <name evidence="2" type="ORF">GB996_05055</name>
</gene>
<keyword evidence="3" id="KW-1185">Reference proteome</keyword>
<evidence type="ECO:0000313" key="2">
    <source>
        <dbReference type="EMBL" id="MUG32160.1"/>
    </source>
</evidence>
<organism evidence="2 3">
    <name type="scientific">Psychrobacter sanguinis</name>
    <dbReference type="NCBI Taxonomy" id="861445"/>
    <lineage>
        <taxon>Bacteria</taxon>
        <taxon>Pseudomonadati</taxon>
        <taxon>Pseudomonadota</taxon>
        <taxon>Gammaproteobacteria</taxon>
        <taxon>Moraxellales</taxon>
        <taxon>Moraxellaceae</taxon>
        <taxon>Psychrobacter</taxon>
    </lineage>
</organism>
<dbReference type="AlphaFoldDB" id="A0A844M0F3"/>
<keyword evidence="1" id="KW-0812">Transmembrane</keyword>
<protein>
    <submittedName>
        <fullName evidence="2">Uncharacterized protein</fullName>
    </submittedName>
</protein>
<feature type="transmembrane region" description="Helical" evidence="1">
    <location>
        <begin position="194"/>
        <end position="213"/>
    </location>
</feature>
<keyword evidence="1" id="KW-1133">Transmembrane helix</keyword>
<dbReference type="EMBL" id="WFKQ01000003">
    <property type="protein sequence ID" value="MUG32160.1"/>
    <property type="molecule type" value="Genomic_DNA"/>
</dbReference>
<evidence type="ECO:0000313" key="3">
    <source>
        <dbReference type="Proteomes" id="UP000442109"/>
    </source>
</evidence>
<name>A0A844M0F3_9GAMM</name>
<dbReference type="Proteomes" id="UP000442109">
    <property type="component" value="Unassembled WGS sequence"/>
</dbReference>
<keyword evidence="1" id="KW-0472">Membrane</keyword>
<reference evidence="2 3" key="1">
    <citation type="journal article" date="2019" name="PLoS ONE">
        <title>Pup mortality in New Zealand sea lions (Phocarctos hookeri) at Enderby Island, Auckland Islands, 2013-18.</title>
        <authorList>
            <person name="Michael S.A."/>
            <person name="Hayman D.T.S."/>
            <person name="Gray R."/>
            <person name="Zhang J."/>
            <person name="Rogers L."/>
            <person name="Roe W.D."/>
        </authorList>
    </citation>
    <scope>NUCLEOTIDE SEQUENCE [LARGE SCALE GENOMIC DNA]</scope>
    <source>
        <strain evidence="2 3">SM868</strain>
    </source>
</reference>
<evidence type="ECO:0000256" key="1">
    <source>
        <dbReference type="SAM" id="Phobius"/>
    </source>
</evidence>
<accession>A0A844M0F3</accession>
<proteinExistence type="predicted"/>
<comment type="caution">
    <text evidence="2">The sequence shown here is derived from an EMBL/GenBank/DDBJ whole genome shotgun (WGS) entry which is preliminary data.</text>
</comment>
<sequence length="214" mass="23635">MSQNSISNSLLNVVLVLAESAITLVLRFDPNLRKAVYPLAQKNTVVCVRSYLPHTQFYATFTTKGVLLDSNLPASVSEPDVVINAYSHQLINSFISNDATQINKLTMRGGTETVTEVRHFLLQLGVASLFQGIIKTVKGKDKGRGKKDDADNANKPDYKARIEEQQQQLNILSMRNRELEVSLKEAHSKQKTTLIALIVASLIAVASVIGWLTQ</sequence>
<dbReference type="RefSeq" id="WP_011960848.1">
    <property type="nucleotide sequence ID" value="NZ_WFKQ01000003.1"/>
</dbReference>
<dbReference type="OrthoDB" id="6647589at2"/>